<comment type="caution">
    <text evidence="2">The sequence shown here is derived from an EMBL/GenBank/DDBJ whole genome shotgun (WGS) entry which is preliminary data.</text>
</comment>
<dbReference type="AlphaFoldDB" id="M5UB79"/>
<evidence type="ECO:0000256" key="1">
    <source>
        <dbReference type="SAM" id="MobiDB-lite"/>
    </source>
</evidence>
<proteinExistence type="predicted"/>
<sequence>MAPVYCPCGIFIELLSGGSLIANTSLLEDARKLASLGYELKEMHHLRQSNWRDVKKRNVNNKNAQFGSKLNVSKPSENSISARKWN</sequence>
<feature type="region of interest" description="Disordered" evidence="1">
    <location>
        <begin position="62"/>
        <end position="86"/>
    </location>
</feature>
<dbReference type="Proteomes" id="UP000011885">
    <property type="component" value="Unassembled WGS sequence"/>
</dbReference>
<feature type="compositionally biased region" description="Polar residues" evidence="1">
    <location>
        <begin position="64"/>
        <end position="86"/>
    </location>
</feature>
<accession>M5UB79</accession>
<reference evidence="2 3" key="1">
    <citation type="journal article" date="2013" name="Mar. Genomics">
        <title>Expression of sulfatases in Rhodopirellula baltica and the diversity of sulfatases in the genus Rhodopirellula.</title>
        <authorList>
            <person name="Wegner C.E."/>
            <person name="Richter-Heitmann T."/>
            <person name="Klindworth A."/>
            <person name="Klockow C."/>
            <person name="Richter M."/>
            <person name="Achstetter T."/>
            <person name="Glockner F.O."/>
            <person name="Harder J."/>
        </authorList>
    </citation>
    <scope>NUCLEOTIDE SEQUENCE [LARGE SCALE GENOMIC DNA]</scope>
    <source>
        <strain evidence="2 3">SM41</strain>
    </source>
</reference>
<keyword evidence="3" id="KW-1185">Reference proteome</keyword>
<name>M5UB79_9BACT</name>
<dbReference type="PATRIC" id="fig|1263870.3.peg.3647"/>
<gene>
    <name evidence="2" type="ORF">RSSM_03430</name>
</gene>
<protein>
    <submittedName>
        <fullName evidence="2">Uncharacterized protein</fullName>
    </submittedName>
</protein>
<evidence type="ECO:0000313" key="3">
    <source>
        <dbReference type="Proteomes" id="UP000011885"/>
    </source>
</evidence>
<organism evidence="2 3">
    <name type="scientific">Rhodopirellula sallentina SM41</name>
    <dbReference type="NCBI Taxonomy" id="1263870"/>
    <lineage>
        <taxon>Bacteria</taxon>
        <taxon>Pseudomonadati</taxon>
        <taxon>Planctomycetota</taxon>
        <taxon>Planctomycetia</taxon>
        <taxon>Pirellulales</taxon>
        <taxon>Pirellulaceae</taxon>
        <taxon>Rhodopirellula</taxon>
    </lineage>
</organism>
<evidence type="ECO:0000313" key="2">
    <source>
        <dbReference type="EMBL" id="EMI55106.1"/>
    </source>
</evidence>
<dbReference type="EMBL" id="ANOH01000228">
    <property type="protein sequence ID" value="EMI55106.1"/>
    <property type="molecule type" value="Genomic_DNA"/>
</dbReference>